<comment type="caution">
    <text evidence="3">The sequence shown here is derived from an EMBL/GenBank/DDBJ whole genome shotgun (WGS) entry which is preliminary data.</text>
</comment>
<dbReference type="AlphaFoldDB" id="A0A9Q5STM8"/>
<dbReference type="RefSeq" id="WP_008150260.1">
    <property type="nucleotide sequence ID" value="NZ_CAJLBM010000002.1"/>
</dbReference>
<dbReference type="InterPro" id="IPR041916">
    <property type="entry name" value="Anti_sigma_zinc_sf"/>
</dbReference>
<dbReference type="InterPro" id="IPR027383">
    <property type="entry name" value="Znf_put"/>
</dbReference>
<organism evidence="3 4">
    <name type="scientific">Parabacteroides johnsonii</name>
    <dbReference type="NCBI Taxonomy" id="387661"/>
    <lineage>
        <taxon>Bacteria</taxon>
        <taxon>Pseudomonadati</taxon>
        <taxon>Bacteroidota</taxon>
        <taxon>Bacteroidia</taxon>
        <taxon>Bacteroidales</taxon>
        <taxon>Tannerellaceae</taxon>
        <taxon>Parabacteroides</taxon>
    </lineage>
</organism>
<evidence type="ECO:0000256" key="1">
    <source>
        <dbReference type="SAM" id="Phobius"/>
    </source>
</evidence>
<accession>A0A9Q5STM8</accession>
<keyword evidence="1" id="KW-0472">Membrane</keyword>
<reference evidence="4" key="1">
    <citation type="submission" date="2017-04" db="EMBL/GenBank/DDBJ databases">
        <title>Function of individual gut microbiota members based on whole genome sequencing of pure cultures obtained from chicken caecum.</title>
        <authorList>
            <person name="Medvecky M."/>
            <person name="Cejkova D."/>
            <person name="Polansky O."/>
            <person name="Karasova D."/>
            <person name="Kubasova T."/>
            <person name="Cizek A."/>
            <person name="Rychlik I."/>
        </authorList>
    </citation>
    <scope>NUCLEOTIDE SEQUENCE [LARGE SCALE GENOMIC DNA]</scope>
    <source>
        <strain evidence="4">An42</strain>
    </source>
</reference>
<protein>
    <recommendedName>
        <fullName evidence="2">Putative zinc-finger domain-containing protein</fullName>
    </recommendedName>
</protein>
<keyword evidence="1" id="KW-0812">Transmembrane</keyword>
<evidence type="ECO:0000313" key="3">
    <source>
        <dbReference type="EMBL" id="OUO06842.1"/>
    </source>
</evidence>
<dbReference type="Gene3D" id="1.10.10.1320">
    <property type="entry name" value="Anti-sigma factor, zinc-finger domain"/>
    <property type="match status" value="1"/>
</dbReference>
<evidence type="ECO:0000259" key="2">
    <source>
        <dbReference type="Pfam" id="PF13490"/>
    </source>
</evidence>
<dbReference type="Pfam" id="PF13490">
    <property type="entry name" value="zf-HC2"/>
    <property type="match status" value="1"/>
</dbReference>
<evidence type="ECO:0000313" key="4">
    <source>
        <dbReference type="Proteomes" id="UP000195975"/>
    </source>
</evidence>
<dbReference type="GeneID" id="93408342"/>
<name>A0A9Q5STM8_9BACT</name>
<gene>
    <name evidence="3" type="ORF">B5F96_03915</name>
</gene>
<feature type="domain" description="Putative zinc-finger" evidence="2">
    <location>
        <begin position="11"/>
        <end position="39"/>
    </location>
</feature>
<proteinExistence type="predicted"/>
<dbReference type="EMBL" id="NFIJ01000002">
    <property type="protein sequence ID" value="OUO06842.1"/>
    <property type="molecule type" value="Genomic_DNA"/>
</dbReference>
<feature type="transmembrane region" description="Helical" evidence="1">
    <location>
        <begin position="76"/>
        <end position="98"/>
    </location>
</feature>
<dbReference type="Proteomes" id="UP000195975">
    <property type="component" value="Unassembled WGS sequence"/>
</dbReference>
<keyword evidence="1" id="KW-1133">Transmembrane helix</keyword>
<sequence>MDRCSEHKDRQLRDYFLNRLTPEEVEVFQFHLFHCETCRMNLERMRLLVHEGEEEVVSASDAEESNAKKRRLTFSVFTRAAAVAGLLIGLAGGCYYFLYAPPSDGELQLEMNESPILHSGDSIKMEVDSTAVELNEKKNKDVE</sequence>